<name>F4RJB5_MELLP</name>
<proteinExistence type="predicted"/>
<dbReference type="RefSeq" id="XP_007409191.1">
    <property type="nucleotide sequence ID" value="XM_007409129.1"/>
</dbReference>
<dbReference type="Proteomes" id="UP000001072">
    <property type="component" value="Unassembled WGS sequence"/>
</dbReference>
<reference evidence="2" key="1">
    <citation type="journal article" date="2011" name="Proc. Natl. Acad. Sci. U.S.A.">
        <title>Obligate biotrophy features unraveled by the genomic analysis of rust fungi.</title>
        <authorList>
            <person name="Duplessis S."/>
            <person name="Cuomo C.A."/>
            <person name="Lin Y.-C."/>
            <person name="Aerts A."/>
            <person name="Tisserant E."/>
            <person name="Veneault-Fourrey C."/>
            <person name="Joly D.L."/>
            <person name="Hacquard S."/>
            <person name="Amselem J."/>
            <person name="Cantarel B.L."/>
            <person name="Chiu R."/>
            <person name="Coutinho P.M."/>
            <person name="Feau N."/>
            <person name="Field M."/>
            <person name="Frey P."/>
            <person name="Gelhaye E."/>
            <person name="Goldberg J."/>
            <person name="Grabherr M.G."/>
            <person name="Kodira C.D."/>
            <person name="Kohler A."/>
            <person name="Kuees U."/>
            <person name="Lindquist E.A."/>
            <person name="Lucas S.M."/>
            <person name="Mago R."/>
            <person name="Mauceli E."/>
            <person name="Morin E."/>
            <person name="Murat C."/>
            <person name="Pangilinan J.L."/>
            <person name="Park R."/>
            <person name="Pearson M."/>
            <person name="Quesneville H."/>
            <person name="Rouhier N."/>
            <person name="Sakthikumar S."/>
            <person name="Salamov A.A."/>
            <person name="Schmutz J."/>
            <person name="Selles B."/>
            <person name="Shapiro H."/>
            <person name="Tanguay P."/>
            <person name="Tuskan G.A."/>
            <person name="Henrissat B."/>
            <person name="Van de Peer Y."/>
            <person name="Rouze P."/>
            <person name="Ellis J.G."/>
            <person name="Dodds P.N."/>
            <person name="Schein J.E."/>
            <person name="Zhong S."/>
            <person name="Hamelin R.C."/>
            <person name="Grigoriev I.V."/>
            <person name="Szabo L.J."/>
            <person name="Martin F."/>
        </authorList>
    </citation>
    <scope>NUCLEOTIDE SEQUENCE [LARGE SCALE GENOMIC DNA]</scope>
    <source>
        <strain evidence="2">98AG31 / pathotype 3-4-7</strain>
    </source>
</reference>
<keyword evidence="2" id="KW-1185">Reference proteome</keyword>
<dbReference type="InParanoid" id="F4RJB5"/>
<dbReference type="AlphaFoldDB" id="F4RJB5"/>
<evidence type="ECO:0000313" key="2">
    <source>
        <dbReference type="Proteomes" id="UP000001072"/>
    </source>
</evidence>
<dbReference type="GeneID" id="18933924"/>
<accession>F4RJB5</accession>
<sequence length="254" mass="28993">MSSQIQFCVFLPSYLLQYVVDGIRPSIDAELFLRTAATTKILETILAFYPHFRFAPNAQQDRDLLQKMFVGMVAPRLSNIIIPTQRVPNYTQAPSSTPMCEVPRSTTTVDSVDDIDVNRMALFNNFCLTYLKNGQYRLAAEHLNRFLDTYEFLTQEEINVIMEAQAGAEEALHDSSCYLQDCHQSIKGIQLRLRESDLPPTKRQVLEERQKTLIISLRSNQRLFSNSIQDVGFVAALADYHKNILASRRPVPSK</sequence>
<organism evidence="2">
    <name type="scientific">Melampsora larici-populina (strain 98AG31 / pathotype 3-4-7)</name>
    <name type="common">Poplar leaf rust fungus</name>
    <dbReference type="NCBI Taxonomy" id="747676"/>
    <lineage>
        <taxon>Eukaryota</taxon>
        <taxon>Fungi</taxon>
        <taxon>Dikarya</taxon>
        <taxon>Basidiomycota</taxon>
        <taxon>Pucciniomycotina</taxon>
        <taxon>Pucciniomycetes</taxon>
        <taxon>Pucciniales</taxon>
        <taxon>Melampsoraceae</taxon>
        <taxon>Melampsora</taxon>
    </lineage>
</organism>
<gene>
    <name evidence="1" type="ORF">MELLADRAFT_85653</name>
</gene>
<dbReference type="VEuPathDB" id="FungiDB:MELLADRAFT_85653"/>
<dbReference type="EMBL" id="GL883104">
    <property type="protein sequence ID" value="EGG07284.1"/>
    <property type="molecule type" value="Genomic_DNA"/>
</dbReference>
<protein>
    <submittedName>
        <fullName evidence="1">Uncharacterized protein</fullName>
    </submittedName>
</protein>
<dbReference type="HOGENOM" id="CLU_095764_0_0_1"/>
<evidence type="ECO:0000313" key="1">
    <source>
        <dbReference type="EMBL" id="EGG07284.1"/>
    </source>
</evidence>
<dbReference type="KEGG" id="mlr:MELLADRAFT_85653"/>